<evidence type="ECO:0000256" key="8">
    <source>
        <dbReference type="SAM" id="MobiDB-lite"/>
    </source>
</evidence>
<dbReference type="InterPro" id="IPR044574">
    <property type="entry name" value="ARIP4-like"/>
</dbReference>
<feature type="compositionally biased region" description="Acidic residues" evidence="8">
    <location>
        <begin position="16"/>
        <end position="59"/>
    </location>
</feature>
<dbReference type="HOGENOM" id="CLU_811980_0_0_1"/>
<dbReference type="PANTHER" id="PTHR45797:SF1">
    <property type="entry name" value="HELICASE ARIP4"/>
    <property type="match status" value="1"/>
</dbReference>
<feature type="region of interest" description="Disordered" evidence="8">
    <location>
        <begin position="313"/>
        <end position="342"/>
    </location>
</feature>
<feature type="region of interest" description="Disordered" evidence="8">
    <location>
        <begin position="1"/>
        <end position="137"/>
    </location>
</feature>
<feature type="compositionally biased region" description="Basic and acidic residues" evidence="8">
    <location>
        <begin position="1"/>
        <end position="11"/>
    </location>
</feature>
<dbReference type="PANTHER" id="PTHR45797">
    <property type="entry name" value="RAD54-LIKE"/>
    <property type="match status" value="1"/>
</dbReference>
<evidence type="ECO:0000256" key="6">
    <source>
        <dbReference type="ARBA" id="ARBA00023125"/>
    </source>
</evidence>
<keyword evidence="7" id="KW-0539">Nucleus</keyword>
<evidence type="ECO:0000256" key="7">
    <source>
        <dbReference type="ARBA" id="ARBA00023242"/>
    </source>
</evidence>
<evidence type="ECO:0000256" key="2">
    <source>
        <dbReference type="ARBA" id="ARBA00007025"/>
    </source>
</evidence>
<evidence type="ECO:0000256" key="1">
    <source>
        <dbReference type="ARBA" id="ARBA00004123"/>
    </source>
</evidence>
<dbReference type="InParanoid" id="K1QU65"/>
<proteinExistence type="inferred from homology"/>
<feature type="compositionally biased region" description="Basic and acidic residues" evidence="8">
    <location>
        <begin position="126"/>
        <end position="137"/>
    </location>
</feature>
<keyword evidence="6" id="KW-0238">DNA-binding</keyword>
<dbReference type="AlphaFoldDB" id="K1QU65"/>
<evidence type="ECO:0000256" key="5">
    <source>
        <dbReference type="ARBA" id="ARBA00022840"/>
    </source>
</evidence>
<accession>K1QU65</accession>
<keyword evidence="5" id="KW-0067">ATP-binding</keyword>
<dbReference type="GO" id="GO:0005524">
    <property type="term" value="F:ATP binding"/>
    <property type="evidence" value="ECO:0007669"/>
    <property type="project" value="UniProtKB-KW"/>
</dbReference>
<gene>
    <name evidence="9" type="ORF">CGI_10014741</name>
</gene>
<dbReference type="GO" id="GO:0004386">
    <property type="term" value="F:helicase activity"/>
    <property type="evidence" value="ECO:0007669"/>
    <property type="project" value="UniProtKB-KW"/>
</dbReference>
<dbReference type="GO" id="GO:0003677">
    <property type="term" value="F:DNA binding"/>
    <property type="evidence" value="ECO:0007669"/>
    <property type="project" value="UniProtKB-KW"/>
</dbReference>
<comment type="similarity">
    <text evidence="2">Belongs to the SNF2/RAD54 helicase family.</text>
</comment>
<keyword evidence="4 9" id="KW-0347">Helicase</keyword>
<name>K1QU65_MAGGI</name>
<sequence>MTEVLDQKKSTIDQLLTDEEDEDDEEEDINEDEEDESGGDGEDGEGSEEEGSYTMDTDELPQVKTENDPKPPKVKAVGELTQADDENSSNAPAQQTGRKRKRKRGGGDKSKKKKSKNAKPVTLRRNIRDIIKENDLDKQTLNAQQEEAERRQRILEVQKALEEQRKKEKEENDSQLKSLLQNSDIIELSSDEEDVLLTKDEDSDVDPEDPNNAGNHINDALNAHDDFGRVLVNIGHPSDEPDIFLAPQIARYIKKHQIGGVRFLYDNLIESLSRFHNSPGFGCILVPILWTHDLPQVKTENDPKPPKVKAIEELTQADNENSSKAPAAQQTGRKRKRKRGGG</sequence>
<keyword evidence="3" id="KW-0547">Nucleotide-binding</keyword>
<organism evidence="9">
    <name type="scientific">Magallana gigas</name>
    <name type="common">Pacific oyster</name>
    <name type="synonym">Crassostrea gigas</name>
    <dbReference type="NCBI Taxonomy" id="29159"/>
    <lineage>
        <taxon>Eukaryota</taxon>
        <taxon>Metazoa</taxon>
        <taxon>Spiralia</taxon>
        <taxon>Lophotrochozoa</taxon>
        <taxon>Mollusca</taxon>
        <taxon>Bivalvia</taxon>
        <taxon>Autobranchia</taxon>
        <taxon>Pteriomorphia</taxon>
        <taxon>Ostreida</taxon>
        <taxon>Ostreoidea</taxon>
        <taxon>Ostreidae</taxon>
        <taxon>Magallana</taxon>
    </lineage>
</organism>
<dbReference type="GO" id="GO:0005634">
    <property type="term" value="C:nucleus"/>
    <property type="evidence" value="ECO:0007669"/>
    <property type="project" value="UniProtKB-SubCell"/>
</dbReference>
<feature type="compositionally biased region" description="Basic residues" evidence="8">
    <location>
        <begin position="97"/>
        <end position="117"/>
    </location>
</feature>
<reference evidence="9" key="1">
    <citation type="journal article" date="2012" name="Nature">
        <title>The oyster genome reveals stress adaptation and complexity of shell formation.</title>
        <authorList>
            <person name="Zhang G."/>
            <person name="Fang X."/>
            <person name="Guo X."/>
            <person name="Li L."/>
            <person name="Luo R."/>
            <person name="Xu F."/>
            <person name="Yang P."/>
            <person name="Zhang L."/>
            <person name="Wang X."/>
            <person name="Qi H."/>
            <person name="Xiong Z."/>
            <person name="Que H."/>
            <person name="Xie Y."/>
            <person name="Holland P.W."/>
            <person name="Paps J."/>
            <person name="Zhu Y."/>
            <person name="Wu F."/>
            <person name="Chen Y."/>
            <person name="Wang J."/>
            <person name="Peng C."/>
            <person name="Meng J."/>
            <person name="Yang L."/>
            <person name="Liu J."/>
            <person name="Wen B."/>
            <person name="Zhang N."/>
            <person name="Huang Z."/>
            <person name="Zhu Q."/>
            <person name="Feng Y."/>
            <person name="Mount A."/>
            <person name="Hedgecock D."/>
            <person name="Xu Z."/>
            <person name="Liu Y."/>
            <person name="Domazet-Loso T."/>
            <person name="Du Y."/>
            <person name="Sun X."/>
            <person name="Zhang S."/>
            <person name="Liu B."/>
            <person name="Cheng P."/>
            <person name="Jiang X."/>
            <person name="Li J."/>
            <person name="Fan D."/>
            <person name="Wang W."/>
            <person name="Fu W."/>
            <person name="Wang T."/>
            <person name="Wang B."/>
            <person name="Zhang J."/>
            <person name="Peng Z."/>
            <person name="Li Y."/>
            <person name="Li N."/>
            <person name="Wang J."/>
            <person name="Chen M."/>
            <person name="He Y."/>
            <person name="Tan F."/>
            <person name="Song X."/>
            <person name="Zheng Q."/>
            <person name="Huang R."/>
            <person name="Yang H."/>
            <person name="Du X."/>
            <person name="Chen L."/>
            <person name="Yang M."/>
            <person name="Gaffney P.M."/>
            <person name="Wang S."/>
            <person name="Luo L."/>
            <person name="She Z."/>
            <person name="Ming Y."/>
            <person name="Huang W."/>
            <person name="Zhang S."/>
            <person name="Huang B."/>
            <person name="Zhang Y."/>
            <person name="Qu T."/>
            <person name="Ni P."/>
            <person name="Miao G."/>
            <person name="Wang J."/>
            <person name="Wang Q."/>
            <person name="Steinberg C.E."/>
            <person name="Wang H."/>
            <person name="Li N."/>
            <person name="Qian L."/>
            <person name="Zhang G."/>
            <person name="Li Y."/>
            <person name="Yang H."/>
            <person name="Liu X."/>
            <person name="Wang J."/>
            <person name="Yin Y."/>
            <person name="Wang J."/>
        </authorList>
    </citation>
    <scope>NUCLEOTIDE SEQUENCE [LARGE SCALE GENOMIC DNA]</scope>
    <source>
        <strain evidence="9">05x7-T-G4-1.051#20</strain>
    </source>
</reference>
<keyword evidence="4 9" id="KW-0378">Hydrolase</keyword>
<protein>
    <submittedName>
        <fullName evidence="9">Helicase ARIP4</fullName>
    </submittedName>
</protein>
<evidence type="ECO:0000256" key="4">
    <source>
        <dbReference type="ARBA" id="ARBA00022806"/>
    </source>
</evidence>
<feature type="compositionally biased region" description="Polar residues" evidence="8">
    <location>
        <begin position="316"/>
        <end position="331"/>
    </location>
</feature>
<evidence type="ECO:0000256" key="3">
    <source>
        <dbReference type="ARBA" id="ARBA00022741"/>
    </source>
</evidence>
<comment type="subcellular location">
    <subcellularLocation>
        <location evidence="1">Nucleus</location>
    </subcellularLocation>
</comment>
<evidence type="ECO:0000313" key="9">
    <source>
        <dbReference type="EMBL" id="EKC37193.1"/>
    </source>
</evidence>
<feature type="compositionally biased region" description="Basic residues" evidence="8">
    <location>
        <begin position="332"/>
        <end position="342"/>
    </location>
</feature>
<dbReference type="EMBL" id="JH817837">
    <property type="protein sequence ID" value="EKC37193.1"/>
    <property type="molecule type" value="Genomic_DNA"/>
</dbReference>
<dbReference type="GO" id="GO:0016887">
    <property type="term" value="F:ATP hydrolysis activity"/>
    <property type="evidence" value="ECO:0007669"/>
    <property type="project" value="InterPro"/>
</dbReference>